<comment type="catalytic activity">
    <reaction evidence="6 9">
        <text>lipid IVA (E. coli) + CMP-3-deoxy-beta-D-manno-octulosonate = alpha-Kdo-(2-&gt;6)-lipid IVA (E. coli) + CMP + H(+)</text>
        <dbReference type="Rhea" id="RHEA:28066"/>
        <dbReference type="ChEBI" id="CHEBI:15378"/>
        <dbReference type="ChEBI" id="CHEBI:58603"/>
        <dbReference type="ChEBI" id="CHEBI:60364"/>
        <dbReference type="ChEBI" id="CHEBI:60377"/>
        <dbReference type="ChEBI" id="CHEBI:85987"/>
        <dbReference type="EC" id="2.4.99.12"/>
    </reaction>
</comment>
<dbReference type="InterPro" id="IPR007507">
    <property type="entry name" value="Glycos_transf_N"/>
</dbReference>
<evidence type="ECO:0000256" key="5">
    <source>
        <dbReference type="ARBA" id="ARBA00031445"/>
    </source>
</evidence>
<evidence type="ECO:0000256" key="9">
    <source>
        <dbReference type="RuleBase" id="RU365103"/>
    </source>
</evidence>
<keyword evidence="4 9" id="KW-0808">Transferase</keyword>
<gene>
    <name evidence="11" type="ORF">SAMN05216234_13129</name>
</gene>
<dbReference type="GO" id="GO:0043842">
    <property type="term" value="F:Kdo transferase activity"/>
    <property type="evidence" value="ECO:0007669"/>
    <property type="project" value="UniProtKB-EC"/>
</dbReference>
<evidence type="ECO:0000313" key="12">
    <source>
        <dbReference type="Proteomes" id="UP000199227"/>
    </source>
</evidence>
<evidence type="ECO:0000256" key="1">
    <source>
        <dbReference type="ARBA" id="ARBA00004713"/>
    </source>
</evidence>
<comment type="similarity">
    <text evidence="9">Belongs to the glycosyltransferase group 1 family.</text>
</comment>
<comment type="subcellular location">
    <subcellularLocation>
        <location evidence="9">Cell membrane</location>
    </subcellularLocation>
</comment>
<dbReference type="EC" id="2.4.99.12" evidence="2 9"/>
<dbReference type="PANTHER" id="PTHR42755:SF1">
    <property type="entry name" value="3-DEOXY-D-MANNO-OCTULOSONIC ACID TRANSFERASE, MITOCHONDRIAL-RELATED"/>
    <property type="match status" value="1"/>
</dbReference>
<reference evidence="11 12" key="1">
    <citation type="submission" date="2016-10" db="EMBL/GenBank/DDBJ databases">
        <authorList>
            <person name="de Groot N.N."/>
        </authorList>
    </citation>
    <scope>NUCLEOTIDE SEQUENCE [LARGE SCALE GENOMIC DNA]</scope>
    <source>
        <strain evidence="11 12">EP1-55-1</strain>
    </source>
</reference>
<evidence type="ECO:0000313" key="11">
    <source>
        <dbReference type="EMBL" id="SFP66711.1"/>
    </source>
</evidence>
<evidence type="ECO:0000256" key="6">
    <source>
        <dbReference type="ARBA" id="ARBA00049183"/>
    </source>
</evidence>
<dbReference type="Gene3D" id="3.40.50.2000">
    <property type="entry name" value="Glycogen Phosphorylase B"/>
    <property type="match status" value="1"/>
</dbReference>
<evidence type="ECO:0000256" key="7">
    <source>
        <dbReference type="PIRSR" id="PIRSR639901-1"/>
    </source>
</evidence>
<feature type="site" description="Transition state stabilizer" evidence="8">
    <location>
        <position position="107"/>
    </location>
</feature>
<dbReference type="PANTHER" id="PTHR42755">
    <property type="entry name" value="3-DEOXY-MANNO-OCTULOSONATE CYTIDYLYLTRANSFERASE"/>
    <property type="match status" value="1"/>
</dbReference>
<evidence type="ECO:0000256" key="3">
    <source>
        <dbReference type="ARBA" id="ARBA00019077"/>
    </source>
</evidence>
<feature type="domain" description="3-deoxy-D-manno-octulosonic-acid transferase N-terminal" evidence="10">
    <location>
        <begin position="22"/>
        <end position="185"/>
    </location>
</feature>
<dbReference type="Proteomes" id="UP000199227">
    <property type="component" value="Unassembled WGS sequence"/>
</dbReference>
<dbReference type="Gene3D" id="3.40.50.11720">
    <property type="entry name" value="3-Deoxy-D-manno-octulosonic-acid transferase, N-terminal domain"/>
    <property type="match status" value="1"/>
</dbReference>
<dbReference type="AlphaFoldDB" id="A0A1I5S7P8"/>
<evidence type="ECO:0000256" key="2">
    <source>
        <dbReference type="ARBA" id="ARBA00012621"/>
    </source>
</evidence>
<dbReference type="SUPFAM" id="SSF53756">
    <property type="entry name" value="UDP-Glycosyltransferase/glycogen phosphorylase"/>
    <property type="match status" value="1"/>
</dbReference>
<dbReference type="GO" id="GO:0005886">
    <property type="term" value="C:plasma membrane"/>
    <property type="evidence" value="ECO:0007669"/>
    <property type="project" value="UniProtKB-SubCell"/>
</dbReference>
<protein>
    <recommendedName>
        <fullName evidence="3 9">3-deoxy-D-manno-octulosonic acid transferase</fullName>
        <shortName evidence="9">Kdo transferase</shortName>
        <ecNumber evidence="2 9">2.4.99.12</ecNumber>
    </recommendedName>
    <alternativeName>
        <fullName evidence="5 9">Lipid IV(A) 3-deoxy-D-manno-octulosonic acid transferase</fullName>
    </alternativeName>
</protein>
<dbReference type="InterPro" id="IPR038107">
    <property type="entry name" value="Glycos_transf_N_sf"/>
</dbReference>
<dbReference type="Pfam" id="PF04413">
    <property type="entry name" value="Glycos_transf_N"/>
    <property type="match status" value="1"/>
</dbReference>
<dbReference type="NCBIfam" id="NF004389">
    <property type="entry name" value="PRK05749.1-5"/>
    <property type="match status" value="1"/>
</dbReference>
<dbReference type="STRING" id="223786.SAMN05216234_13129"/>
<accession>A0A1I5S7P8</accession>
<sequence length="374" mass="42959">MYLLFLPIIAIFSFKKKYRQSIPARFFLWKNPPLPTNRIWFHACSFGETRALQPLIDKFSDEQIVLTTITQTGFNEGKKRFKTVRYLPFEPLLWFWLKPQKALIVMEAELWFLLFYLAKKRGAKTVLINARISDRSYNRYLRFSWFYKKIFSYIDLVYAQSKTDKIRLEQLGAKNVEVSGNIKLAQSHKVTRVLDRPDGIVVTAASTHEGEEEGILKAFLKWKKRNQNSKLIIVPRHPERFDKVAKLAQEFALKDELSLSRWSKTQDLTADIVIIDAMGELINIYAISDIVILGGAFVPVGGHNPVEVVPFKCRLISGTEIFNQHAMFSQIEGTIFSSLDELDSALDRAIDASPVKVKQRVSIDVIVKGIQDVV</sequence>
<name>A0A1I5S7P8_9BACT</name>
<comment type="pathway">
    <text evidence="1 9">Bacterial outer membrane biogenesis; LPS core biosynthesis.</text>
</comment>
<dbReference type="EMBL" id="FOXB01000031">
    <property type="protein sequence ID" value="SFP66711.1"/>
    <property type="molecule type" value="Genomic_DNA"/>
</dbReference>
<evidence type="ECO:0000256" key="8">
    <source>
        <dbReference type="PIRSR" id="PIRSR639901-2"/>
    </source>
</evidence>
<keyword evidence="9" id="KW-0472">Membrane</keyword>
<comment type="function">
    <text evidence="9">Involved in lipopolysaccharide (LPS) biosynthesis. Catalyzes the transfer of 3-deoxy-D-manno-octulosonate (Kdo) residue(s) from CMP-Kdo to lipid IV(A), the tetraacyldisaccharide-1,4'-bisphosphate precursor of lipid A.</text>
</comment>
<feature type="active site" description="Proton acceptor" evidence="7">
    <location>
        <position position="48"/>
    </location>
</feature>
<dbReference type="UniPathway" id="UPA00958"/>
<proteinExistence type="inferred from homology"/>
<evidence type="ECO:0000256" key="4">
    <source>
        <dbReference type="ARBA" id="ARBA00022679"/>
    </source>
</evidence>
<keyword evidence="12" id="KW-1185">Reference proteome</keyword>
<dbReference type="GO" id="GO:0009245">
    <property type="term" value="P:lipid A biosynthetic process"/>
    <property type="evidence" value="ECO:0007669"/>
    <property type="project" value="TreeGrafter"/>
</dbReference>
<feature type="site" description="Transition state stabilizer" evidence="8">
    <location>
        <position position="183"/>
    </location>
</feature>
<evidence type="ECO:0000259" key="10">
    <source>
        <dbReference type="Pfam" id="PF04413"/>
    </source>
</evidence>
<keyword evidence="9" id="KW-1003">Cell membrane</keyword>
<keyword evidence="9" id="KW-0448">Lipopolysaccharide biosynthesis</keyword>
<organism evidence="11 12">
    <name type="scientific">Hydrogenimonas thermophila</name>
    <dbReference type="NCBI Taxonomy" id="223786"/>
    <lineage>
        <taxon>Bacteria</taxon>
        <taxon>Pseudomonadati</taxon>
        <taxon>Campylobacterota</taxon>
        <taxon>Epsilonproteobacteria</taxon>
        <taxon>Campylobacterales</taxon>
        <taxon>Hydrogenimonadaceae</taxon>
        <taxon>Hydrogenimonas</taxon>
    </lineage>
</organism>
<dbReference type="InterPro" id="IPR039901">
    <property type="entry name" value="Kdotransferase"/>
</dbReference>
<dbReference type="GO" id="GO:0009244">
    <property type="term" value="P:lipopolysaccharide core region biosynthetic process"/>
    <property type="evidence" value="ECO:0007669"/>
    <property type="project" value="UniProtKB-UniRule"/>
</dbReference>